<accession>A0A4R2JX68</accession>
<keyword evidence="3 9" id="KW-0808">Transferase</keyword>
<evidence type="ECO:0000256" key="4">
    <source>
        <dbReference type="ARBA" id="ARBA00022692"/>
    </source>
</evidence>
<dbReference type="GO" id="GO:0016020">
    <property type="term" value="C:membrane"/>
    <property type="evidence" value="ECO:0007669"/>
    <property type="project" value="UniProtKB-SubCell"/>
</dbReference>
<gene>
    <name evidence="9" type="ORF">EV192_101929</name>
</gene>
<organism evidence="9 10">
    <name type="scientific">Actinocrispum wychmicini</name>
    <dbReference type="NCBI Taxonomy" id="1213861"/>
    <lineage>
        <taxon>Bacteria</taxon>
        <taxon>Bacillati</taxon>
        <taxon>Actinomycetota</taxon>
        <taxon>Actinomycetes</taxon>
        <taxon>Pseudonocardiales</taxon>
        <taxon>Pseudonocardiaceae</taxon>
        <taxon>Actinocrispum</taxon>
    </lineage>
</organism>
<feature type="transmembrane region" description="Helical" evidence="7">
    <location>
        <begin position="73"/>
        <end position="93"/>
    </location>
</feature>
<feature type="transmembrane region" description="Helical" evidence="7">
    <location>
        <begin position="46"/>
        <end position="67"/>
    </location>
</feature>
<dbReference type="Gene3D" id="3.40.50.720">
    <property type="entry name" value="NAD(P)-binding Rossmann-like Domain"/>
    <property type="match status" value="1"/>
</dbReference>
<evidence type="ECO:0000313" key="10">
    <source>
        <dbReference type="Proteomes" id="UP000295680"/>
    </source>
</evidence>
<dbReference type="PANTHER" id="PTHR30576">
    <property type="entry name" value="COLANIC BIOSYNTHESIS UDP-GLUCOSE LIPID CARRIER TRANSFERASE"/>
    <property type="match status" value="1"/>
</dbReference>
<dbReference type="GO" id="GO:0016780">
    <property type="term" value="F:phosphotransferase activity, for other substituted phosphate groups"/>
    <property type="evidence" value="ECO:0007669"/>
    <property type="project" value="TreeGrafter"/>
</dbReference>
<evidence type="ECO:0000313" key="9">
    <source>
        <dbReference type="EMBL" id="TCO65141.1"/>
    </source>
</evidence>
<evidence type="ECO:0000259" key="8">
    <source>
        <dbReference type="Pfam" id="PF02397"/>
    </source>
</evidence>
<dbReference type="Proteomes" id="UP000295680">
    <property type="component" value="Unassembled WGS sequence"/>
</dbReference>
<dbReference type="InterPro" id="IPR017475">
    <property type="entry name" value="EPS_sugar_tfrase"/>
</dbReference>
<evidence type="ECO:0000256" key="3">
    <source>
        <dbReference type="ARBA" id="ARBA00022679"/>
    </source>
</evidence>
<evidence type="ECO:0000256" key="5">
    <source>
        <dbReference type="ARBA" id="ARBA00022989"/>
    </source>
</evidence>
<evidence type="ECO:0000256" key="6">
    <source>
        <dbReference type="ARBA" id="ARBA00023136"/>
    </source>
</evidence>
<dbReference type="NCBIfam" id="TIGR03025">
    <property type="entry name" value="EPS_sugtrans"/>
    <property type="match status" value="1"/>
</dbReference>
<evidence type="ECO:0000256" key="1">
    <source>
        <dbReference type="ARBA" id="ARBA00004141"/>
    </source>
</evidence>
<dbReference type="EMBL" id="SLWS01000001">
    <property type="protein sequence ID" value="TCO65141.1"/>
    <property type="molecule type" value="Genomic_DNA"/>
</dbReference>
<keyword evidence="10" id="KW-1185">Reference proteome</keyword>
<keyword evidence="5 7" id="KW-1133">Transmembrane helix</keyword>
<feature type="transmembrane region" description="Helical" evidence="7">
    <location>
        <begin position="314"/>
        <end position="336"/>
    </location>
</feature>
<comment type="similarity">
    <text evidence="2">Belongs to the bacterial sugar transferase family.</text>
</comment>
<feature type="transmembrane region" description="Helical" evidence="7">
    <location>
        <begin position="136"/>
        <end position="158"/>
    </location>
</feature>
<dbReference type="AlphaFoldDB" id="A0A4R2JX68"/>
<dbReference type="Pfam" id="PF13727">
    <property type="entry name" value="CoA_binding_3"/>
    <property type="match status" value="1"/>
</dbReference>
<feature type="transmembrane region" description="Helical" evidence="7">
    <location>
        <begin position="113"/>
        <end position="130"/>
    </location>
</feature>
<dbReference type="PANTHER" id="PTHR30576:SF10">
    <property type="entry name" value="SLL5057 PROTEIN"/>
    <property type="match status" value="1"/>
</dbReference>
<dbReference type="OrthoDB" id="9808602at2"/>
<comment type="subcellular location">
    <subcellularLocation>
        <location evidence="1">Membrane</location>
        <topology evidence="1">Multi-pass membrane protein</topology>
    </subcellularLocation>
</comment>
<feature type="domain" description="Bacterial sugar transferase" evidence="8">
    <location>
        <begin position="308"/>
        <end position="493"/>
    </location>
</feature>
<dbReference type="Pfam" id="PF02397">
    <property type="entry name" value="Bac_transf"/>
    <property type="match status" value="1"/>
</dbReference>
<reference evidence="9 10" key="1">
    <citation type="submission" date="2019-03" db="EMBL/GenBank/DDBJ databases">
        <title>Genomic Encyclopedia of Type Strains, Phase IV (KMG-IV): sequencing the most valuable type-strain genomes for metagenomic binning, comparative biology and taxonomic classification.</title>
        <authorList>
            <person name="Goeker M."/>
        </authorList>
    </citation>
    <scope>NUCLEOTIDE SEQUENCE [LARGE SCALE GENOMIC DNA]</scope>
    <source>
        <strain evidence="9 10">DSM 45934</strain>
    </source>
</reference>
<keyword evidence="6 7" id="KW-0472">Membrane</keyword>
<proteinExistence type="inferred from homology"/>
<protein>
    <submittedName>
        <fullName evidence="9">Undecaprenyl-phosphate galactose phosphotransferase WbaP/exopolysaccharide biosynthesis polyprenyl glycosylphosphotransferase</fullName>
    </submittedName>
</protein>
<evidence type="ECO:0000256" key="2">
    <source>
        <dbReference type="ARBA" id="ARBA00006464"/>
    </source>
</evidence>
<name>A0A4R2JX68_9PSEU</name>
<sequence>MGEHASSTRQSTHRRRNVESFGRAVQFSEPGHAPIAAWEPKYRRSVVLSDLLATVVAVGATGLLFGAKGAASWHQLWVVLGVTTVALVLCSLWMNRAWSANALGQGADEFGRLGRGLFSAAVVLALGGLALESTNIRLWVFVAIPAIALFAFPMRYALRRLLHKSRREGRCLLPVLVAGSVETARDLIARTRSAPHLGWRIEAVCTFDGRGDNDDELAGVPVVGRLRDLAEHVRRGGYRVVAIASDPYWTPRRLQELAWNLEGSEAEMVVAPVLMEVAGPRLHVSGVLGMPLLRVSAPVFSGARRVVKEIVDRVGSALLLTVFSPLVLAISLLIVLDSRGSVFYRQQRVGKDGRSFTMVKFRTMIPNADKLRSGLANEGHGLLFKMRTDPRVTRVGAVLRRYSLDELPQLFNVLSGSMSLVGPRPPLPEESERYTKDVRRRLLVKPGMTGLWQVSGRSDLPWEESVRLDLRYVEDWSLTLDAVIMWKTVRAVVTGQGAY</sequence>
<comment type="caution">
    <text evidence="9">The sequence shown here is derived from an EMBL/GenBank/DDBJ whole genome shotgun (WGS) entry which is preliminary data.</text>
</comment>
<dbReference type="InterPro" id="IPR003362">
    <property type="entry name" value="Bact_transf"/>
</dbReference>
<keyword evidence="4 7" id="KW-0812">Transmembrane</keyword>
<evidence type="ECO:0000256" key="7">
    <source>
        <dbReference type="SAM" id="Phobius"/>
    </source>
</evidence>
<dbReference type="RefSeq" id="WP_132111368.1">
    <property type="nucleotide sequence ID" value="NZ_SLWS01000001.1"/>
</dbReference>